<proteinExistence type="predicted"/>
<dbReference type="GO" id="GO:0008168">
    <property type="term" value="F:methyltransferase activity"/>
    <property type="evidence" value="ECO:0007669"/>
    <property type="project" value="UniProtKB-KW"/>
</dbReference>
<dbReference type="Pfam" id="PF04672">
    <property type="entry name" value="Methyltransf_19"/>
    <property type="match status" value="1"/>
</dbReference>
<protein>
    <submittedName>
        <fullName evidence="1">Precorrin-6B methylase 2</fullName>
    </submittedName>
</protein>
<dbReference type="InterPro" id="IPR006764">
    <property type="entry name" value="SAM_dep_MeTrfase_SAV2177_type"/>
</dbReference>
<dbReference type="RefSeq" id="WP_182545604.1">
    <property type="nucleotide sequence ID" value="NZ_JACGWZ010000005.1"/>
</dbReference>
<comment type="caution">
    <text evidence="1">The sequence shown here is derived from an EMBL/GenBank/DDBJ whole genome shotgun (WGS) entry which is preliminary data.</text>
</comment>
<organism evidence="1 2">
    <name type="scientific">Halosaccharopolyspora lacisalsi</name>
    <dbReference type="NCBI Taxonomy" id="1000566"/>
    <lineage>
        <taxon>Bacteria</taxon>
        <taxon>Bacillati</taxon>
        <taxon>Actinomycetota</taxon>
        <taxon>Actinomycetes</taxon>
        <taxon>Pseudonocardiales</taxon>
        <taxon>Pseudonocardiaceae</taxon>
        <taxon>Halosaccharopolyspora</taxon>
    </lineage>
</organism>
<dbReference type="CDD" id="cd02440">
    <property type="entry name" value="AdoMet_MTases"/>
    <property type="match status" value="1"/>
</dbReference>
<sequence>MGSREQWVPADVDVGTPSAARLYDYYLGGGYNFAADRELAQRIFEVFPQMPHLARANRNFLRRAVTYLAEQGVDQFLDIGCGLPSGGAVHEIAGRHNPRSRVVYVDNEPVAVAHSELMLDGLDTATVVQADLTEPDAIFRSPAVRELLDPSRPMAVLLVAVMHFVGDEQDPSGILRAYREWMPAGSSLVFSHVSGDTLPDVTRAAELYRNSQNPAYLRGYDEIAAMLDGFTLVDPGLVFVPAWRPDEPGDADGAEQCSFYGAVGTV</sequence>
<dbReference type="AlphaFoldDB" id="A0A839E0E4"/>
<keyword evidence="1" id="KW-0489">Methyltransferase</keyword>
<evidence type="ECO:0000313" key="1">
    <source>
        <dbReference type="EMBL" id="MBA8826389.1"/>
    </source>
</evidence>
<name>A0A839E0E4_9PSEU</name>
<dbReference type="InterPro" id="IPR029063">
    <property type="entry name" value="SAM-dependent_MTases_sf"/>
</dbReference>
<accession>A0A839E0E4</accession>
<dbReference type="EMBL" id="JACGWZ010000005">
    <property type="protein sequence ID" value="MBA8826389.1"/>
    <property type="molecule type" value="Genomic_DNA"/>
</dbReference>
<gene>
    <name evidence="1" type="ORF">FHX42_003765</name>
</gene>
<keyword evidence="1" id="KW-0808">Transferase</keyword>
<dbReference type="Gene3D" id="3.40.50.150">
    <property type="entry name" value="Vaccinia Virus protein VP39"/>
    <property type="match status" value="1"/>
</dbReference>
<dbReference type="SUPFAM" id="SSF53335">
    <property type="entry name" value="S-adenosyl-L-methionine-dependent methyltransferases"/>
    <property type="match status" value="1"/>
</dbReference>
<dbReference type="Proteomes" id="UP000569329">
    <property type="component" value="Unassembled WGS sequence"/>
</dbReference>
<evidence type="ECO:0000313" key="2">
    <source>
        <dbReference type="Proteomes" id="UP000569329"/>
    </source>
</evidence>
<dbReference type="GO" id="GO:0032259">
    <property type="term" value="P:methylation"/>
    <property type="evidence" value="ECO:0007669"/>
    <property type="project" value="UniProtKB-KW"/>
</dbReference>
<dbReference type="PIRSF" id="PIRSF017393">
    <property type="entry name" value="MTase_SAV2177"/>
    <property type="match status" value="1"/>
</dbReference>
<keyword evidence="2" id="KW-1185">Reference proteome</keyword>
<reference evidence="1 2" key="1">
    <citation type="submission" date="2020-07" db="EMBL/GenBank/DDBJ databases">
        <title>Sequencing the genomes of 1000 actinobacteria strains.</title>
        <authorList>
            <person name="Klenk H.-P."/>
        </authorList>
    </citation>
    <scope>NUCLEOTIDE SEQUENCE [LARGE SCALE GENOMIC DNA]</scope>
    <source>
        <strain evidence="1 2">DSM 45975</strain>
    </source>
</reference>